<dbReference type="EMBL" id="JBAMMX010000014">
    <property type="protein sequence ID" value="KAK6927262.1"/>
    <property type="molecule type" value="Genomic_DNA"/>
</dbReference>
<dbReference type="PANTHER" id="PTHR33193:SF62">
    <property type="entry name" value="FAMILY ABC TRANSPORTER, PUTATIVE (DUF3511)-RELATED"/>
    <property type="match status" value="1"/>
</dbReference>
<dbReference type="InterPro" id="IPR021899">
    <property type="entry name" value="DUF3511"/>
</dbReference>
<accession>A0AAN8VDF8</accession>
<reference evidence="1 2" key="1">
    <citation type="submission" date="2023-12" db="EMBL/GenBank/DDBJ databases">
        <title>A high-quality genome assembly for Dillenia turbinata (Dilleniales).</title>
        <authorList>
            <person name="Chanderbali A."/>
        </authorList>
    </citation>
    <scope>NUCLEOTIDE SEQUENCE [LARGE SCALE GENOMIC DNA]</scope>
    <source>
        <strain evidence="1">LSX21</strain>
        <tissue evidence="1">Leaf</tissue>
    </source>
</reference>
<protein>
    <submittedName>
        <fullName evidence="1">Uncharacterized protein</fullName>
    </submittedName>
</protein>
<gene>
    <name evidence="1" type="ORF">RJ641_005853</name>
</gene>
<evidence type="ECO:0000313" key="2">
    <source>
        <dbReference type="Proteomes" id="UP001370490"/>
    </source>
</evidence>
<name>A0AAN8VDF8_9MAGN</name>
<proteinExistence type="predicted"/>
<organism evidence="1 2">
    <name type="scientific">Dillenia turbinata</name>
    <dbReference type="NCBI Taxonomy" id="194707"/>
    <lineage>
        <taxon>Eukaryota</taxon>
        <taxon>Viridiplantae</taxon>
        <taxon>Streptophyta</taxon>
        <taxon>Embryophyta</taxon>
        <taxon>Tracheophyta</taxon>
        <taxon>Spermatophyta</taxon>
        <taxon>Magnoliopsida</taxon>
        <taxon>eudicotyledons</taxon>
        <taxon>Gunneridae</taxon>
        <taxon>Pentapetalae</taxon>
        <taxon>Dilleniales</taxon>
        <taxon>Dilleniaceae</taxon>
        <taxon>Dillenia</taxon>
    </lineage>
</organism>
<keyword evidence="2" id="KW-1185">Reference proteome</keyword>
<dbReference type="PANTHER" id="PTHR33193">
    <property type="entry name" value="DOMAIN PROTEIN, PUTATIVE (DUF3511)-RELATED"/>
    <property type="match status" value="1"/>
</dbReference>
<dbReference type="AlphaFoldDB" id="A0AAN8VDF8"/>
<sequence length="162" mass="18216">MGDFGSKSYAGGERREMESYYGYGGNRPTSSNNPRDLRCYSATYSYASSQPQQQVSKEFKLKKAKITSGSSSKNWVFSDPEFQRKKRVASYKVYSVEGKVKGSFRKSFSSVSGIISFGTEEVGKLYELWLGVLKVFLYLSSANLAHLWQLNREPCSTAWGTT</sequence>
<dbReference type="Pfam" id="PF12023">
    <property type="entry name" value="DUF3511"/>
    <property type="match status" value="1"/>
</dbReference>
<evidence type="ECO:0000313" key="1">
    <source>
        <dbReference type="EMBL" id="KAK6927262.1"/>
    </source>
</evidence>
<comment type="caution">
    <text evidence="1">The sequence shown here is derived from an EMBL/GenBank/DDBJ whole genome shotgun (WGS) entry which is preliminary data.</text>
</comment>
<dbReference type="Proteomes" id="UP001370490">
    <property type="component" value="Unassembled WGS sequence"/>
</dbReference>